<evidence type="ECO:0000256" key="1">
    <source>
        <dbReference type="SAM" id="MobiDB-lite"/>
    </source>
</evidence>
<feature type="compositionally biased region" description="Basic residues" evidence="1">
    <location>
        <begin position="81"/>
        <end position="93"/>
    </location>
</feature>
<feature type="region of interest" description="Disordered" evidence="1">
    <location>
        <begin position="1"/>
        <end position="93"/>
    </location>
</feature>
<protein>
    <submittedName>
        <fullName evidence="2">Uncharacterized protein</fullName>
    </submittedName>
</protein>
<proteinExistence type="predicted"/>
<feature type="non-terminal residue" evidence="2">
    <location>
        <position position="1"/>
    </location>
</feature>
<organism evidence="2">
    <name type="scientific">uncultured Acidimicrobiales bacterium</name>
    <dbReference type="NCBI Taxonomy" id="310071"/>
    <lineage>
        <taxon>Bacteria</taxon>
        <taxon>Bacillati</taxon>
        <taxon>Actinomycetota</taxon>
        <taxon>Acidimicrobiia</taxon>
        <taxon>Acidimicrobiales</taxon>
        <taxon>environmental samples</taxon>
    </lineage>
</organism>
<evidence type="ECO:0000313" key="2">
    <source>
        <dbReference type="EMBL" id="CAA9211670.1"/>
    </source>
</evidence>
<feature type="compositionally biased region" description="Low complexity" evidence="1">
    <location>
        <begin position="12"/>
        <end position="28"/>
    </location>
</feature>
<feature type="non-terminal residue" evidence="2">
    <location>
        <position position="93"/>
    </location>
</feature>
<reference evidence="2" key="1">
    <citation type="submission" date="2020-02" db="EMBL/GenBank/DDBJ databases">
        <authorList>
            <person name="Meier V. D."/>
        </authorList>
    </citation>
    <scope>NUCLEOTIDE SEQUENCE</scope>
    <source>
        <strain evidence="2">AVDCRST_MAG20</strain>
    </source>
</reference>
<gene>
    <name evidence="2" type="ORF">AVDCRST_MAG20-74</name>
</gene>
<accession>A0A6J4H3Q1</accession>
<name>A0A6J4H3Q1_9ACTN</name>
<dbReference type="EMBL" id="CADCSY010000007">
    <property type="protein sequence ID" value="CAA9211670.1"/>
    <property type="molecule type" value="Genomic_DNA"/>
</dbReference>
<sequence length="93" mass="9863">ERPVRAGCTSRAAPALAAAAPGSAGIPAHPRRRVRVRPAAAARRLGADRCRLPVVRVPPPRLGSRSRRPRHGGPGVDPPGRRRRPRARGGRAV</sequence>
<dbReference type="AlphaFoldDB" id="A0A6J4H3Q1"/>